<evidence type="ECO:0000313" key="2">
    <source>
        <dbReference type="Proteomes" id="UP000012062"/>
    </source>
</evidence>
<sequence length="72" mass="7286">MPLSRAGKDAAGRTGGDFLQGSAVFVQARVGTVGEAADLGFRSTMYPTPNPQGGGRLPLALTSGNCLSFSAK</sequence>
<accession>M5EJU7</accession>
<evidence type="ECO:0000313" key="1">
    <source>
        <dbReference type="EMBL" id="CCV04343.1"/>
    </source>
</evidence>
<reference evidence="1 2" key="1">
    <citation type="submission" date="2013-02" db="EMBL/GenBank/DDBJ databases">
        <authorList>
            <person name="Genoscope - CEA"/>
        </authorList>
    </citation>
    <scope>NUCLEOTIDE SEQUENCE [LARGE SCALE GENOMIC DNA]</scope>
    <source>
        <strain evidence="1 2">STM 2683</strain>
    </source>
</reference>
<proteinExistence type="predicted"/>
<protein>
    <submittedName>
        <fullName evidence="1">Uncharacterized protein</fullName>
    </submittedName>
</protein>
<keyword evidence="2" id="KW-1185">Reference proteome</keyword>
<dbReference type="AlphaFoldDB" id="M5EJU7"/>
<comment type="caution">
    <text evidence="1">The sequence shown here is derived from an EMBL/GenBank/DDBJ whole genome shotgun (WGS) entry which is preliminary data.</text>
</comment>
<dbReference type="EMBL" id="CAUM01000032">
    <property type="protein sequence ID" value="CCV04343.1"/>
    <property type="molecule type" value="Genomic_DNA"/>
</dbReference>
<gene>
    <name evidence="1" type="ORF">MESS2_1270033</name>
</gene>
<dbReference type="STRING" id="1297569.MESS2_1270033"/>
<name>M5EJU7_9HYPH</name>
<dbReference type="Proteomes" id="UP000012062">
    <property type="component" value="Unassembled WGS sequence"/>
</dbReference>
<organism evidence="1 2">
    <name type="scientific">Mesorhizobium metallidurans STM 2683</name>
    <dbReference type="NCBI Taxonomy" id="1297569"/>
    <lineage>
        <taxon>Bacteria</taxon>
        <taxon>Pseudomonadati</taxon>
        <taxon>Pseudomonadota</taxon>
        <taxon>Alphaproteobacteria</taxon>
        <taxon>Hyphomicrobiales</taxon>
        <taxon>Phyllobacteriaceae</taxon>
        <taxon>Mesorhizobium</taxon>
    </lineage>
</organism>